<dbReference type="AlphaFoldDB" id="S3DC77"/>
<sequence length="97" mass="11625">MCTVQYVYYRVCNHFKQDEWGGDLPIFVERCSANSIRAYQARCVYSNPRMDPDHYTTNRVYEKCGICTEKDRRVYEESLPAREQALREQVRRMQSQS</sequence>
<evidence type="ECO:0000313" key="1">
    <source>
        <dbReference type="EMBL" id="EPE35305.1"/>
    </source>
</evidence>
<accession>S3DC77</accession>
<keyword evidence="2" id="KW-1185">Reference proteome</keyword>
<evidence type="ECO:0000313" key="2">
    <source>
        <dbReference type="Proteomes" id="UP000016922"/>
    </source>
</evidence>
<organism evidence="1 2">
    <name type="scientific">Glarea lozoyensis (strain ATCC 20868 / MF5171)</name>
    <dbReference type="NCBI Taxonomy" id="1116229"/>
    <lineage>
        <taxon>Eukaryota</taxon>
        <taxon>Fungi</taxon>
        <taxon>Dikarya</taxon>
        <taxon>Ascomycota</taxon>
        <taxon>Pezizomycotina</taxon>
        <taxon>Leotiomycetes</taxon>
        <taxon>Helotiales</taxon>
        <taxon>Helotiaceae</taxon>
        <taxon>Glarea</taxon>
    </lineage>
</organism>
<protein>
    <submittedName>
        <fullName evidence="1">Uncharacterized protein</fullName>
    </submittedName>
</protein>
<dbReference type="HOGENOM" id="CLU_2346872_0_0_1"/>
<name>S3DC77_GLAL2</name>
<reference evidence="1 2" key="1">
    <citation type="journal article" date="2013" name="BMC Genomics">
        <title>Genomics-driven discovery of the pneumocandin biosynthetic gene cluster in the fungus Glarea lozoyensis.</title>
        <authorList>
            <person name="Chen L."/>
            <person name="Yue Q."/>
            <person name="Zhang X."/>
            <person name="Xiang M."/>
            <person name="Wang C."/>
            <person name="Li S."/>
            <person name="Che Y."/>
            <person name="Ortiz-Lopez F.J."/>
            <person name="Bills G.F."/>
            <person name="Liu X."/>
            <person name="An Z."/>
        </authorList>
    </citation>
    <scope>NUCLEOTIDE SEQUENCE [LARGE SCALE GENOMIC DNA]</scope>
    <source>
        <strain evidence="2">ATCC 20868 / MF5171</strain>
    </source>
</reference>
<dbReference type="KEGG" id="glz:GLAREA_11004"/>
<dbReference type="EMBL" id="KE145354">
    <property type="protein sequence ID" value="EPE35305.1"/>
    <property type="molecule type" value="Genomic_DNA"/>
</dbReference>
<dbReference type="RefSeq" id="XP_008077384.1">
    <property type="nucleotide sequence ID" value="XM_008079193.1"/>
</dbReference>
<proteinExistence type="predicted"/>
<dbReference type="GeneID" id="19470046"/>
<gene>
    <name evidence="1" type="ORF">GLAREA_11004</name>
</gene>
<dbReference type="Proteomes" id="UP000016922">
    <property type="component" value="Unassembled WGS sequence"/>
</dbReference>